<sequence length="297" mass="30347">MRIFVTGASGFIGSAVVPELLRAGHHVVGLARSDQAAARVAALGADVRRGGLDDTAGLAEAAAGSDGVVHLGYSHDFSKVAEAVDLDRAAIDSMGTALEGSGRPLVFASGVLGLAVGRLATEDDSPDPAVHPRGTTAVAAASFADRGVRPVAVRFAPTVHGAGDHGFVATLAQVARERALSAYVGDGDNRWSAVHRSDAARLVRLVVESDSAGTAVHAVAEEGVPTRAIAEAIGRGLGVPVGSIPPERAAEHFGWVGAFFAADLPVSSHRTRERLGWEPSGPSLLEDLEAGHYTAAL</sequence>
<dbReference type="GO" id="GO:0004029">
    <property type="term" value="F:aldehyde dehydrogenase (NAD+) activity"/>
    <property type="evidence" value="ECO:0007669"/>
    <property type="project" value="TreeGrafter"/>
</dbReference>
<name>A0A1G6SRA8_9ACTN</name>
<dbReference type="AlphaFoldDB" id="A0A1G6SRA8"/>
<dbReference type="OrthoDB" id="9787292at2"/>
<dbReference type="SUPFAM" id="SSF51735">
    <property type="entry name" value="NAD(P)-binding Rossmann-fold domains"/>
    <property type="match status" value="1"/>
</dbReference>
<dbReference type="InterPro" id="IPR001509">
    <property type="entry name" value="Epimerase_deHydtase"/>
</dbReference>
<dbReference type="Gene3D" id="3.40.50.720">
    <property type="entry name" value="NAD(P)-binding Rossmann-like Domain"/>
    <property type="match status" value="1"/>
</dbReference>
<dbReference type="InterPro" id="IPR051783">
    <property type="entry name" value="NAD(P)-dependent_oxidoreduct"/>
</dbReference>
<dbReference type="PANTHER" id="PTHR48079:SF6">
    <property type="entry name" value="NAD(P)-BINDING DOMAIN-CONTAINING PROTEIN-RELATED"/>
    <property type="match status" value="1"/>
</dbReference>
<feature type="domain" description="NAD-dependent epimerase/dehydratase" evidence="1">
    <location>
        <begin position="3"/>
        <end position="213"/>
    </location>
</feature>
<keyword evidence="3" id="KW-1185">Reference proteome</keyword>
<reference evidence="2 3" key="1">
    <citation type="submission" date="2016-10" db="EMBL/GenBank/DDBJ databases">
        <authorList>
            <person name="de Groot N.N."/>
        </authorList>
    </citation>
    <scope>NUCLEOTIDE SEQUENCE [LARGE SCALE GENOMIC DNA]</scope>
    <source>
        <strain evidence="2 3">MON 2.2</strain>
    </source>
</reference>
<evidence type="ECO:0000313" key="3">
    <source>
        <dbReference type="Proteomes" id="UP000198546"/>
    </source>
</evidence>
<evidence type="ECO:0000259" key="1">
    <source>
        <dbReference type="Pfam" id="PF01370"/>
    </source>
</evidence>
<dbReference type="GO" id="GO:0005737">
    <property type="term" value="C:cytoplasm"/>
    <property type="evidence" value="ECO:0007669"/>
    <property type="project" value="TreeGrafter"/>
</dbReference>
<dbReference type="STRING" id="675864.SAMN04489747_0387"/>
<accession>A0A1G6SRA8</accession>
<proteinExistence type="predicted"/>
<dbReference type="RefSeq" id="WP_090590102.1">
    <property type="nucleotide sequence ID" value="NZ_LT629688.1"/>
</dbReference>
<dbReference type="Proteomes" id="UP000198546">
    <property type="component" value="Chromosome i"/>
</dbReference>
<protein>
    <submittedName>
        <fullName evidence="2">Nucleoside-diphosphate-sugar epimerase</fullName>
    </submittedName>
</protein>
<gene>
    <name evidence="2" type="ORF">SAMN04489747_0387</name>
</gene>
<dbReference type="InterPro" id="IPR036291">
    <property type="entry name" value="NAD(P)-bd_dom_sf"/>
</dbReference>
<dbReference type="Pfam" id="PF01370">
    <property type="entry name" value="Epimerase"/>
    <property type="match status" value="1"/>
</dbReference>
<dbReference type="PANTHER" id="PTHR48079">
    <property type="entry name" value="PROTEIN YEEZ"/>
    <property type="match status" value="1"/>
</dbReference>
<dbReference type="CDD" id="cd05262">
    <property type="entry name" value="SDR_a7"/>
    <property type="match status" value="1"/>
</dbReference>
<organism evidence="2 3">
    <name type="scientific">Auraticoccus monumenti</name>
    <dbReference type="NCBI Taxonomy" id="675864"/>
    <lineage>
        <taxon>Bacteria</taxon>
        <taxon>Bacillati</taxon>
        <taxon>Actinomycetota</taxon>
        <taxon>Actinomycetes</taxon>
        <taxon>Propionibacteriales</taxon>
        <taxon>Propionibacteriaceae</taxon>
        <taxon>Auraticoccus</taxon>
    </lineage>
</organism>
<evidence type="ECO:0000313" key="2">
    <source>
        <dbReference type="EMBL" id="SDD18695.1"/>
    </source>
</evidence>
<dbReference type="EMBL" id="LT629688">
    <property type="protein sequence ID" value="SDD18695.1"/>
    <property type="molecule type" value="Genomic_DNA"/>
</dbReference>